<dbReference type="AlphaFoldDB" id="A0A6A5V1D9"/>
<reference evidence="1" key="1">
    <citation type="journal article" date="2020" name="Stud. Mycol.">
        <title>101 Dothideomycetes genomes: a test case for predicting lifestyles and emergence of pathogens.</title>
        <authorList>
            <person name="Haridas S."/>
            <person name="Albert R."/>
            <person name="Binder M."/>
            <person name="Bloem J."/>
            <person name="Labutti K."/>
            <person name="Salamov A."/>
            <person name="Andreopoulos B."/>
            <person name="Baker S."/>
            <person name="Barry K."/>
            <person name="Bills G."/>
            <person name="Bluhm B."/>
            <person name="Cannon C."/>
            <person name="Castanera R."/>
            <person name="Culley D."/>
            <person name="Daum C."/>
            <person name="Ezra D."/>
            <person name="Gonzalez J."/>
            <person name="Henrissat B."/>
            <person name="Kuo A."/>
            <person name="Liang C."/>
            <person name="Lipzen A."/>
            <person name="Lutzoni F."/>
            <person name="Magnuson J."/>
            <person name="Mondo S."/>
            <person name="Nolan M."/>
            <person name="Ohm R."/>
            <person name="Pangilinan J."/>
            <person name="Park H.-J."/>
            <person name="Ramirez L."/>
            <person name="Alfaro M."/>
            <person name="Sun H."/>
            <person name="Tritt A."/>
            <person name="Yoshinaga Y."/>
            <person name="Zwiers L.-H."/>
            <person name="Turgeon B."/>
            <person name="Goodwin S."/>
            <person name="Spatafora J."/>
            <person name="Crous P."/>
            <person name="Grigoriev I."/>
        </authorList>
    </citation>
    <scope>NUCLEOTIDE SEQUENCE</scope>
    <source>
        <strain evidence="1">CBS 107.79</strain>
    </source>
</reference>
<gene>
    <name evidence="1" type="ORF">BU23DRAFT_255108</name>
</gene>
<sequence>MAPIDLDRTSALGGQDAITARNAAESPLLRRAAEIRNQIWTDVLGEHCVSISLGPSYEHPDFLTCAVRSRSHQSLSRLSGNTSPRVTSGFVGSLASRVCRQMRAEIAGLRFKNTRFRFTSSGALEKFCEQYSLTQRLAIQEISLGPVYGVTKRWPLYGSSGAMPTYRPCVSFKQLLPKLKTIYLNPAVFSMRNGGTIDHVLWPVLDNMMLNNMLDELMEELLGRLAVTKGDCEGVEFVLCDIKNVGVGDSLSQGQFLTYNF</sequence>
<protein>
    <submittedName>
        <fullName evidence="1">Uncharacterized protein</fullName>
    </submittedName>
</protein>
<proteinExistence type="predicted"/>
<keyword evidence="2" id="KW-1185">Reference proteome</keyword>
<dbReference type="Proteomes" id="UP000800036">
    <property type="component" value="Unassembled WGS sequence"/>
</dbReference>
<dbReference type="PANTHER" id="PTHR38790">
    <property type="entry name" value="2EXR DOMAIN-CONTAINING PROTEIN-RELATED"/>
    <property type="match status" value="1"/>
</dbReference>
<dbReference type="EMBL" id="ML976715">
    <property type="protein sequence ID" value="KAF1968886.1"/>
    <property type="molecule type" value="Genomic_DNA"/>
</dbReference>
<accession>A0A6A5V1D9</accession>
<organism evidence="1 2">
    <name type="scientific">Bimuria novae-zelandiae CBS 107.79</name>
    <dbReference type="NCBI Taxonomy" id="1447943"/>
    <lineage>
        <taxon>Eukaryota</taxon>
        <taxon>Fungi</taxon>
        <taxon>Dikarya</taxon>
        <taxon>Ascomycota</taxon>
        <taxon>Pezizomycotina</taxon>
        <taxon>Dothideomycetes</taxon>
        <taxon>Pleosporomycetidae</taxon>
        <taxon>Pleosporales</taxon>
        <taxon>Massarineae</taxon>
        <taxon>Didymosphaeriaceae</taxon>
        <taxon>Bimuria</taxon>
    </lineage>
</organism>
<evidence type="ECO:0000313" key="2">
    <source>
        <dbReference type="Proteomes" id="UP000800036"/>
    </source>
</evidence>
<evidence type="ECO:0000313" key="1">
    <source>
        <dbReference type="EMBL" id="KAF1968886.1"/>
    </source>
</evidence>
<dbReference type="PANTHER" id="PTHR38790:SF4">
    <property type="entry name" value="2EXR DOMAIN-CONTAINING PROTEIN"/>
    <property type="match status" value="1"/>
</dbReference>
<name>A0A6A5V1D9_9PLEO</name>
<dbReference type="OrthoDB" id="5413827at2759"/>